<dbReference type="OrthoDB" id="9776731at2"/>
<feature type="binding site" evidence="1">
    <location>
        <position position="92"/>
    </location>
    <ligand>
        <name>Mn(2+)</name>
        <dbReference type="ChEBI" id="CHEBI:29035"/>
        <label>2</label>
    </ligand>
</feature>
<dbReference type="CDD" id="cd08018">
    <property type="entry name" value="M20_Acy1_amhX-like"/>
    <property type="match status" value="1"/>
</dbReference>
<comment type="caution">
    <text evidence="3">The sequence shown here is derived from an EMBL/GenBank/DDBJ whole genome shotgun (WGS) entry which is preliminary data.</text>
</comment>
<dbReference type="SUPFAM" id="SSF55031">
    <property type="entry name" value="Bacterial exopeptidase dimerisation domain"/>
    <property type="match status" value="1"/>
</dbReference>
<dbReference type="PIRSF" id="PIRSF005962">
    <property type="entry name" value="Pept_M20D_amidohydro"/>
    <property type="match status" value="1"/>
</dbReference>
<feature type="binding site" evidence="1">
    <location>
        <position position="150"/>
    </location>
    <ligand>
        <name>Mn(2+)</name>
        <dbReference type="ChEBI" id="CHEBI:29035"/>
        <label>2</label>
    </ligand>
</feature>
<dbReference type="Proteomes" id="UP000032512">
    <property type="component" value="Unassembled WGS sequence"/>
</dbReference>
<accession>A0A0D6ZE27</accession>
<protein>
    <submittedName>
        <fullName evidence="3">Amidohydrolase</fullName>
    </submittedName>
</protein>
<dbReference type="SUPFAM" id="SSF53187">
    <property type="entry name" value="Zn-dependent exopeptidases"/>
    <property type="match status" value="1"/>
</dbReference>
<evidence type="ECO:0000313" key="3">
    <source>
        <dbReference type="EMBL" id="KIY22838.1"/>
    </source>
</evidence>
<dbReference type="InterPro" id="IPR037484">
    <property type="entry name" value="AmhX-like"/>
</dbReference>
<keyword evidence="1" id="KW-0479">Metal-binding</keyword>
<feature type="binding site" evidence="1">
    <location>
        <position position="126"/>
    </location>
    <ligand>
        <name>Mn(2+)</name>
        <dbReference type="ChEBI" id="CHEBI:29035"/>
        <label>2</label>
    </ligand>
</feature>
<dbReference type="PATRIC" id="fig|285983.3.peg.3779"/>
<sequence length="377" mass="41321">MKEFIKSIEPRIMEIFHHLHSHAEISWQEYQTTEYLTQLLESEGVRVKTFDDHTGLIGEMGNGKPVVALRADIDALWQEVNGTFQANHSCGHDAHMTMALGVLFVLKKFYPKPNGTIRFIFQPAEEKGTGALKMVEKGVVDDVSYLYGMHLRPFQEIPDGTAVPSILHGGARFVSGKIKSDDAHGARPHLGQNAIEIGANFVSFLNSIHIDPMQSYSAKMTAFQAGGESSNIIPGSATFSLDLRAQNNDTMEELQKKVDGIGQHLANYYGVDLSLEIDASVAAAEVSLEAQEKMKASIIDVLGEEKCYSPLVTTGGDDFHFYTIKRPHLKATMLGIGCDLAPGLHHPNMTFNHKAMLTGIEILAKTIIKTVEGEGTA</sequence>
<keyword evidence="3" id="KW-0378">Hydrolase</keyword>
<keyword evidence="1" id="KW-0464">Manganese</keyword>
<dbReference type="InterPro" id="IPR017439">
    <property type="entry name" value="Amidohydrolase"/>
</dbReference>
<dbReference type="AlphaFoldDB" id="A0A0D6ZE27"/>
<feature type="binding site" evidence="1">
    <location>
        <position position="345"/>
    </location>
    <ligand>
        <name>Mn(2+)</name>
        <dbReference type="ChEBI" id="CHEBI:29035"/>
        <label>2</label>
    </ligand>
</feature>
<gene>
    <name evidence="3" type="ORF">UB32_06140</name>
</gene>
<dbReference type="GO" id="GO:0046872">
    <property type="term" value="F:metal ion binding"/>
    <property type="evidence" value="ECO:0007669"/>
    <property type="project" value="UniProtKB-KW"/>
</dbReference>
<proteinExistence type="predicted"/>
<dbReference type="PANTHER" id="PTHR11014:SF122">
    <property type="entry name" value="AMIDOHYDROLASE AMHX"/>
    <property type="match status" value="1"/>
</dbReference>
<evidence type="ECO:0000313" key="4">
    <source>
        <dbReference type="Proteomes" id="UP000032512"/>
    </source>
</evidence>
<dbReference type="InterPro" id="IPR002933">
    <property type="entry name" value="Peptidase_M20"/>
</dbReference>
<dbReference type="Gene3D" id="3.40.630.10">
    <property type="entry name" value="Zn peptidases"/>
    <property type="match status" value="1"/>
</dbReference>
<dbReference type="PANTHER" id="PTHR11014">
    <property type="entry name" value="PEPTIDASE M20 FAMILY MEMBER"/>
    <property type="match status" value="1"/>
</dbReference>
<name>A0A0D6ZE27_9BACI</name>
<dbReference type="InterPro" id="IPR011650">
    <property type="entry name" value="Peptidase_M20_dimer"/>
</dbReference>
<comment type="cofactor">
    <cofactor evidence="1">
        <name>Mn(2+)</name>
        <dbReference type="ChEBI" id="CHEBI:29035"/>
    </cofactor>
    <text evidence="1">The Mn(2+) ion enhances activity.</text>
</comment>
<dbReference type="Gene3D" id="3.30.70.360">
    <property type="match status" value="1"/>
</dbReference>
<dbReference type="NCBIfam" id="TIGR01891">
    <property type="entry name" value="amidohydrolases"/>
    <property type="match status" value="1"/>
</dbReference>
<dbReference type="RefSeq" id="WP_044392104.1">
    <property type="nucleotide sequence ID" value="NZ_JXIQ01000035.1"/>
</dbReference>
<dbReference type="Pfam" id="PF01546">
    <property type="entry name" value="Peptidase_M20"/>
    <property type="match status" value="1"/>
</dbReference>
<feature type="domain" description="Peptidase M20 dimerisation" evidence="2">
    <location>
        <begin position="173"/>
        <end position="259"/>
    </location>
</feature>
<evidence type="ECO:0000259" key="2">
    <source>
        <dbReference type="Pfam" id="PF07687"/>
    </source>
</evidence>
<reference evidence="3 4" key="1">
    <citation type="submission" date="2015-01" db="EMBL/GenBank/DDBJ databases">
        <title>Draft genome sequences of the supercritical CO2 tolerant bacteria Bacillus subterraneus MITOT1 and Bacillus cereus MIT0214.</title>
        <authorList>
            <person name="Peet K.C."/>
            <person name="Thompson J.R."/>
        </authorList>
    </citation>
    <scope>NUCLEOTIDE SEQUENCE [LARGE SCALE GENOMIC DNA]</scope>
    <source>
        <strain evidence="3 4">MITOT1</strain>
    </source>
</reference>
<feature type="binding site" evidence="1">
    <location>
        <position position="90"/>
    </location>
    <ligand>
        <name>Mn(2+)</name>
        <dbReference type="ChEBI" id="CHEBI:29035"/>
        <label>2</label>
    </ligand>
</feature>
<dbReference type="GO" id="GO:0016787">
    <property type="term" value="F:hydrolase activity"/>
    <property type="evidence" value="ECO:0007669"/>
    <property type="project" value="UniProtKB-KW"/>
</dbReference>
<keyword evidence="4" id="KW-1185">Reference proteome</keyword>
<evidence type="ECO:0000256" key="1">
    <source>
        <dbReference type="PIRSR" id="PIRSR005962-1"/>
    </source>
</evidence>
<organism evidence="3 4">
    <name type="scientific">Mesobacillus subterraneus</name>
    <dbReference type="NCBI Taxonomy" id="285983"/>
    <lineage>
        <taxon>Bacteria</taxon>
        <taxon>Bacillati</taxon>
        <taxon>Bacillota</taxon>
        <taxon>Bacilli</taxon>
        <taxon>Bacillales</taxon>
        <taxon>Bacillaceae</taxon>
        <taxon>Mesobacillus</taxon>
    </lineage>
</organism>
<dbReference type="EMBL" id="JXIQ01000035">
    <property type="protein sequence ID" value="KIY22838.1"/>
    <property type="molecule type" value="Genomic_DNA"/>
</dbReference>
<dbReference type="Pfam" id="PF07687">
    <property type="entry name" value="M20_dimer"/>
    <property type="match status" value="1"/>
</dbReference>
<dbReference type="InterPro" id="IPR036264">
    <property type="entry name" value="Bact_exopeptidase_dim_dom"/>
</dbReference>